<reference evidence="1" key="1">
    <citation type="submission" date="2016-04" db="EMBL/GenBank/DDBJ databases">
        <authorList>
            <person name="Tabuchi Yagui T.R."/>
        </authorList>
    </citation>
    <scope>NUCLEOTIDE SEQUENCE [LARGE SCALE GENOMIC DNA]</scope>
    <source>
        <strain evidence="1">NIES-26</strain>
    </source>
</reference>
<dbReference type="Proteomes" id="UP000252107">
    <property type="component" value="Unassembled WGS sequence"/>
</dbReference>
<evidence type="ECO:0000313" key="1">
    <source>
        <dbReference type="EMBL" id="RCJ42291.1"/>
    </source>
</evidence>
<sequence>MKPNFNEMSLKELRVYVLAHPDDNEAFYTYMDKSKTERTWITMPPLNSMDDFDNYPEFIEKIAKDGKGRV</sequence>
<dbReference type="InterPro" id="IPR054053">
    <property type="entry name" value="DUF6887"/>
</dbReference>
<dbReference type="Pfam" id="PF21826">
    <property type="entry name" value="DUF6887"/>
    <property type="match status" value="1"/>
</dbReference>
<protein>
    <submittedName>
        <fullName evidence="1">Uncharacterized protein</fullName>
    </submittedName>
</protein>
<evidence type="ECO:0000313" key="2">
    <source>
        <dbReference type="Proteomes" id="UP000252107"/>
    </source>
</evidence>
<dbReference type="EMBL" id="LXQD01000012">
    <property type="protein sequence ID" value="RCJ42291.1"/>
    <property type="molecule type" value="Genomic_DNA"/>
</dbReference>
<proteinExistence type="predicted"/>
<gene>
    <name evidence="1" type="ORF">A6770_08085</name>
</gene>
<organism evidence="1 2">
    <name type="scientific">Nostoc minutum NIES-26</name>
    <dbReference type="NCBI Taxonomy" id="1844469"/>
    <lineage>
        <taxon>Bacteria</taxon>
        <taxon>Bacillati</taxon>
        <taxon>Cyanobacteriota</taxon>
        <taxon>Cyanophyceae</taxon>
        <taxon>Nostocales</taxon>
        <taxon>Nostocaceae</taxon>
        <taxon>Nostoc</taxon>
    </lineage>
</organism>
<keyword evidence="2" id="KW-1185">Reference proteome</keyword>
<name>A0A367S2H5_9NOSO</name>
<dbReference type="AlphaFoldDB" id="A0A367S2H5"/>
<accession>A0A367S2H5</accession>
<comment type="caution">
    <text evidence="1">The sequence shown here is derived from an EMBL/GenBank/DDBJ whole genome shotgun (WGS) entry which is preliminary data.</text>
</comment>